<sequence>MKSIFSAFWLGCDMEGGSRVDEGRVEGGAVDCSATVLFSRMGDRDARWGGAGFDATLEYSGMWASPATARRCFLKRIACARRATVHDNAADGIMGAEERLQRRLGRVAVSRPGSRRIERKRHVRTTRGSLDVESSVALPLATRLSASSTVVTRYHEWSSDPDDLMDGPRALLGCEGRPRTRAGRRVLWILIVLEAHAQVVWIQLRKPLSENMVWWRTQRWRWW</sequence>
<dbReference type="AlphaFoldDB" id="A0AAW0EA70"/>
<accession>A0AAW0EA70</accession>
<comment type="caution">
    <text evidence="1">The sequence shown here is derived from an EMBL/GenBank/DDBJ whole genome shotgun (WGS) entry which is preliminary data.</text>
</comment>
<reference evidence="1 2" key="1">
    <citation type="journal article" date="2024" name="J Genomics">
        <title>Draft genome sequencing and assembly of Favolaschia claudopus CIRM-BRFM 2984 isolated from oak limbs.</title>
        <authorList>
            <person name="Navarro D."/>
            <person name="Drula E."/>
            <person name="Chaduli D."/>
            <person name="Cazenave R."/>
            <person name="Ahrendt S."/>
            <person name="Wang J."/>
            <person name="Lipzen A."/>
            <person name="Daum C."/>
            <person name="Barry K."/>
            <person name="Grigoriev I.V."/>
            <person name="Favel A."/>
            <person name="Rosso M.N."/>
            <person name="Martin F."/>
        </authorList>
    </citation>
    <scope>NUCLEOTIDE SEQUENCE [LARGE SCALE GENOMIC DNA]</scope>
    <source>
        <strain evidence="1 2">CIRM-BRFM 2984</strain>
    </source>
</reference>
<gene>
    <name evidence="1" type="ORF">R3P38DRAFT_2759359</name>
</gene>
<evidence type="ECO:0000313" key="1">
    <source>
        <dbReference type="EMBL" id="KAK7060009.1"/>
    </source>
</evidence>
<name>A0AAW0EA70_9AGAR</name>
<evidence type="ECO:0000313" key="2">
    <source>
        <dbReference type="Proteomes" id="UP001362999"/>
    </source>
</evidence>
<dbReference type="Proteomes" id="UP001362999">
    <property type="component" value="Unassembled WGS sequence"/>
</dbReference>
<protein>
    <submittedName>
        <fullName evidence="1">Uncharacterized protein</fullName>
    </submittedName>
</protein>
<keyword evidence="2" id="KW-1185">Reference proteome</keyword>
<proteinExistence type="predicted"/>
<dbReference type="EMBL" id="JAWWNJ010000003">
    <property type="protein sequence ID" value="KAK7060009.1"/>
    <property type="molecule type" value="Genomic_DNA"/>
</dbReference>
<organism evidence="1 2">
    <name type="scientific">Favolaschia claudopus</name>
    <dbReference type="NCBI Taxonomy" id="2862362"/>
    <lineage>
        <taxon>Eukaryota</taxon>
        <taxon>Fungi</taxon>
        <taxon>Dikarya</taxon>
        <taxon>Basidiomycota</taxon>
        <taxon>Agaricomycotina</taxon>
        <taxon>Agaricomycetes</taxon>
        <taxon>Agaricomycetidae</taxon>
        <taxon>Agaricales</taxon>
        <taxon>Marasmiineae</taxon>
        <taxon>Mycenaceae</taxon>
        <taxon>Favolaschia</taxon>
    </lineage>
</organism>